<dbReference type="InterPro" id="IPR029069">
    <property type="entry name" value="HotDog_dom_sf"/>
</dbReference>
<proteinExistence type="inferred from homology"/>
<gene>
    <name evidence="3" type="ORF">Psch_03108</name>
</gene>
<organism evidence="3 4">
    <name type="scientific">Pelotomaculum schinkii</name>
    <dbReference type="NCBI Taxonomy" id="78350"/>
    <lineage>
        <taxon>Bacteria</taxon>
        <taxon>Bacillati</taxon>
        <taxon>Bacillota</taxon>
        <taxon>Clostridia</taxon>
        <taxon>Eubacteriales</taxon>
        <taxon>Desulfotomaculaceae</taxon>
        <taxon>Pelotomaculum</taxon>
    </lineage>
</organism>
<evidence type="ECO:0000313" key="3">
    <source>
        <dbReference type="EMBL" id="TEB06066.1"/>
    </source>
</evidence>
<comment type="caution">
    <text evidence="3">The sequence shown here is derived from an EMBL/GenBank/DDBJ whole genome shotgun (WGS) entry which is preliminary data.</text>
</comment>
<dbReference type="AlphaFoldDB" id="A0A4Y7RB73"/>
<sequence>MKNEMVETGKSISNEQEMEVRWGDCDAAGIVYHARYFDLFTDGRVALLRQIGLPYQQTFHEQGIVVVAVEATCRYRSSLKPEDKYILTTKLTHLGRTRMNFEYVITKPETHAVAVEGRTMHAFVDNQGKPFDLKKRRPDLWEKLEERIRQ</sequence>
<comment type="similarity">
    <text evidence="1">Belongs to the 4-hydroxybenzoyl-CoA thioesterase family.</text>
</comment>
<name>A0A4Y7RB73_9FIRM</name>
<evidence type="ECO:0000313" key="4">
    <source>
        <dbReference type="Proteomes" id="UP000298324"/>
    </source>
</evidence>
<evidence type="ECO:0000256" key="2">
    <source>
        <dbReference type="ARBA" id="ARBA00022801"/>
    </source>
</evidence>
<dbReference type="Proteomes" id="UP000298324">
    <property type="component" value="Unassembled WGS sequence"/>
</dbReference>
<evidence type="ECO:0000256" key="1">
    <source>
        <dbReference type="ARBA" id="ARBA00005953"/>
    </source>
</evidence>
<dbReference type="EMBL" id="QFGA01000002">
    <property type="protein sequence ID" value="TEB06066.1"/>
    <property type="molecule type" value="Genomic_DNA"/>
</dbReference>
<dbReference type="NCBIfam" id="TIGR00051">
    <property type="entry name" value="YbgC/FadM family acyl-CoA thioesterase"/>
    <property type="match status" value="1"/>
</dbReference>
<dbReference type="PANTHER" id="PTHR31793:SF27">
    <property type="entry name" value="NOVEL THIOESTERASE SUPERFAMILY DOMAIN AND SAPOSIN A-TYPE DOMAIN CONTAINING PROTEIN (0610012H03RIK)"/>
    <property type="match status" value="1"/>
</dbReference>
<dbReference type="GO" id="GO:0047617">
    <property type="term" value="F:fatty acyl-CoA hydrolase activity"/>
    <property type="evidence" value="ECO:0007669"/>
    <property type="project" value="TreeGrafter"/>
</dbReference>
<dbReference type="PANTHER" id="PTHR31793">
    <property type="entry name" value="4-HYDROXYBENZOYL-COA THIOESTERASE FAMILY MEMBER"/>
    <property type="match status" value="1"/>
</dbReference>
<dbReference type="Gene3D" id="3.10.129.10">
    <property type="entry name" value="Hotdog Thioesterase"/>
    <property type="match status" value="1"/>
</dbReference>
<dbReference type="CDD" id="cd00586">
    <property type="entry name" value="4HBT"/>
    <property type="match status" value="1"/>
</dbReference>
<dbReference type="PIRSF" id="PIRSF003230">
    <property type="entry name" value="YbgC"/>
    <property type="match status" value="1"/>
</dbReference>
<dbReference type="RefSeq" id="WP_190258687.1">
    <property type="nucleotide sequence ID" value="NZ_QFGA01000002.1"/>
</dbReference>
<dbReference type="InterPro" id="IPR006684">
    <property type="entry name" value="YbgC/YbaW"/>
</dbReference>
<keyword evidence="4" id="KW-1185">Reference proteome</keyword>
<dbReference type="SUPFAM" id="SSF54637">
    <property type="entry name" value="Thioesterase/thiol ester dehydrase-isomerase"/>
    <property type="match status" value="1"/>
</dbReference>
<reference evidence="3 4" key="1">
    <citation type="journal article" date="2018" name="Environ. Microbiol.">
        <title>Novel energy conservation strategies and behaviour of Pelotomaculum schinkii driving syntrophic propionate catabolism.</title>
        <authorList>
            <person name="Hidalgo-Ahumada C.A.P."/>
            <person name="Nobu M.K."/>
            <person name="Narihiro T."/>
            <person name="Tamaki H."/>
            <person name="Liu W.T."/>
            <person name="Kamagata Y."/>
            <person name="Stams A.J.M."/>
            <person name="Imachi H."/>
            <person name="Sousa D.Z."/>
        </authorList>
    </citation>
    <scope>NUCLEOTIDE SEQUENCE [LARGE SCALE GENOMIC DNA]</scope>
    <source>
        <strain evidence="3 4">HH</strain>
    </source>
</reference>
<keyword evidence="2" id="KW-0378">Hydrolase</keyword>
<protein>
    <submittedName>
        <fullName evidence="3">Acyl-CoA thioesterase YbgC</fullName>
    </submittedName>
</protein>
<dbReference type="InterPro" id="IPR050563">
    <property type="entry name" value="4-hydroxybenzoyl-CoA_TE"/>
</dbReference>
<dbReference type="Pfam" id="PF13279">
    <property type="entry name" value="4HBT_2"/>
    <property type="match status" value="1"/>
</dbReference>
<accession>A0A4Y7RB73</accession>